<gene>
    <name evidence="1" type="ORF">POSPLADRAFT_1066030</name>
</gene>
<accession>A0A1X6N0F5</accession>
<evidence type="ECO:0000313" key="2">
    <source>
        <dbReference type="Proteomes" id="UP000194127"/>
    </source>
</evidence>
<dbReference type="GeneID" id="36326982"/>
<sequence>MWDIMERLMLGMSPQSQWVSARRASAEVLFRLREERHGLASPPRPVMESVFSWVWILEGLTEPDEGTK</sequence>
<evidence type="ECO:0000313" key="1">
    <source>
        <dbReference type="EMBL" id="OSX61970.1"/>
    </source>
</evidence>
<dbReference type="RefSeq" id="XP_024338764.1">
    <property type="nucleotide sequence ID" value="XM_024482032.1"/>
</dbReference>
<dbReference type="EMBL" id="KZ110597">
    <property type="protein sequence ID" value="OSX61970.1"/>
    <property type="molecule type" value="Genomic_DNA"/>
</dbReference>
<proteinExistence type="predicted"/>
<name>A0A1X6N0F5_9APHY</name>
<protein>
    <submittedName>
        <fullName evidence="1">Uncharacterized protein</fullName>
    </submittedName>
</protein>
<dbReference type="AlphaFoldDB" id="A0A1X6N0F5"/>
<keyword evidence="2" id="KW-1185">Reference proteome</keyword>
<dbReference type="Proteomes" id="UP000194127">
    <property type="component" value="Unassembled WGS sequence"/>
</dbReference>
<reference evidence="1 2" key="1">
    <citation type="submission" date="2017-04" db="EMBL/GenBank/DDBJ databases">
        <title>Genome Sequence of the Model Brown-Rot Fungus Postia placenta SB12.</title>
        <authorList>
            <consortium name="DOE Joint Genome Institute"/>
            <person name="Gaskell J."/>
            <person name="Kersten P."/>
            <person name="Larrondo L.F."/>
            <person name="Canessa P."/>
            <person name="Martinez D."/>
            <person name="Hibbett D."/>
            <person name="Schmoll M."/>
            <person name="Kubicek C.P."/>
            <person name="Martinez A.T."/>
            <person name="Yadav J."/>
            <person name="Master E."/>
            <person name="Magnuson J.K."/>
            <person name="James T."/>
            <person name="Yaver D."/>
            <person name="Berka R."/>
            <person name="Labutti K."/>
            <person name="Lipzen A."/>
            <person name="Aerts A."/>
            <person name="Barry K."/>
            <person name="Henrissat B."/>
            <person name="Blanchette R."/>
            <person name="Grigoriev I."/>
            <person name="Cullen D."/>
        </authorList>
    </citation>
    <scope>NUCLEOTIDE SEQUENCE [LARGE SCALE GENOMIC DNA]</scope>
    <source>
        <strain evidence="1 2">MAD-698-R-SB12</strain>
    </source>
</reference>
<organism evidence="1 2">
    <name type="scientific">Postia placenta MAD-698-R-SB12</name>
    <dbReference type="NCBI Taxonomy" id="670580"/>
    <lineage>
        <taxon>Eukaryota</taxon>
        <taxon>Fungi</taxon>
        <taxon>Dikarya</taxon>
        <taxon>Basidiomycota</taxon>
        <taxon>Agaricomycotina</taxon>
        <taxon>Agaricomycetes</taxon>
        <taxon>Polyporales</taxon>
        <taxon>Adustoporiaceae</taxon>
        <taxon>Rhodonia</taxon>
    </lineage>
</organism>